<proteinExistence type="predicted"/>
<keyword evidence="2" id="KW-1185">Reference proteome</keyword>
<gene>
    <name evidence="1" type="ORF">PFISCL1PPCAC_11626</name>
</gene>
<sequence length="77" mass="8209">LLSLSATSSAYTIVQTAGNRSTGVDGMKLPLFTVQLADGETLTDEQKVQAYKDWEKATSDHLATTGDNSPAAFRDAM</sequence>
<evidence type="ECO:0000313" key="2">
    <source>
        <dbReference type="Proteomes" id="UP001432322"/>
    </source>
</evidence>
<feature type="non-terminal residue" evidence="1">
    <location>
        <position position="1"/>
    </location>
</feature>
<name>A0AAV5VLB9_9BILA</name>
<reference evidence="1" key="1">
    <citation type="submission" date="2023-10" db="EMBL/GenBank/DDBJ databases">
        <title>Genome assembly of Pristionchus species.</title>
        <authorList>
            <person name="Yoshida K."/>
            <person name="Sommer R.J."/>
        </authorList>
    </citation>
    <scope>NUCLEOTIDE SEQUENCE</scope>
    <source>
        <strain evidence="1">RS5133</strain>
    </source>
</reference>
<protein>
    <submittedName>
        <fullName evidence="1">Uncharacterized protein</fullName>
    </submittedName>
</protein>
<accession>A0AAV5VLB9</accession>
<feature type="non-terminal residue" evidence="1">
    <location>
        <position position="77"/>
    </location>
</feature>
<evidence type="ECO:0000313" key="1">
    <source>
        <dbReference type="EMBL" id="GMT20329.1"/>
    </source>
</evidence>
<dbReference type="EMBL" id="BTSY01000003">
    <property type="protein sequence ID" value="GMT20329.1"/>
    <property type="molecule type" value="Genomic_DNA"/>
</dbReference>
<organism evidence="1 2">
    <name type="scientific">Pristionchus fissidentatus</name>
    <dbReference type="NCBI Taxonomy" id="1538716"/>
    <lineage>
        <taxon>Eukaryota</taxon>
        <taxon>Metazoa</taxon>
        <taxon>Ecdysozoa</taxon>
        <taxon>Nematoda</taxon>
        <taxon>Chromadorea</taxon>
        <taxon>Rhabditida</taxon>
        <taxon>Rhabditina</taxon>
        <taxon>Diplogasteromorpha</taxon>
        <taxon>Diplogasteroidea</taxon>
        <taxon>Neodiplogasteridae</taxon>
        <taxon>Pristionchus</taxon>
    </lineage>
</organism>
<comment type="caution">
    <text evidence="1">The sequence shown here is derived from an EMBL/GenBank/DDBJ whole genome shotgun (WGS) entry which is preliminary data.</text>
</comment>
<dbReference type="AlphaFoldDB" id="A0AAV5VLB9"/>
<dbReference type="Proteomes" id="UP001432322">
    <property type="component" value="Unassembled WGS sequence"/>
</dbReference>